<dbReference type="PANTHER" id="PTHR12801">
    <property type="entry name" value="RNA EXONUCLEASE REXO1 / RECO3 FAMILY MEMBER-RELATED"/>
    <property type="match status" value="1"/>
</dbReference>
<dbReference type="GO" id="GO:0004527">
    <property type="term" value="F:exonuclease activity"/>
    <property type="evidence" value="ECO:0007669"/>
    <property type="project" value="UniProtKB-KW"/>
</dbReference>
<keyword evidence="1" id="KW-0698">rRNA processing</keyword>
<dbReference type="GO" id="GO:0000027">
    <property type="term" value="P:ribosomal large subunit assembly"/>
    <property type="evidence" value="ECO:0007669"/>
    <property type="project" value="TreeGrafter"/>
</dbReference>
<feature type="compositionally biased region" description="Low complexity" evidence="6">
    <location>
        <begin position="212"/>
        <end position="232"/>
    </location>
</feature>
<comment type="function">
    <text evidence="5">Exoribonuclease involved in ribosome biosynthesis. Involved in the processing of ITS1, the internal transcribed spacer localized between the 18S and 5.8S rRNAs.</text>
</comment>
<dbReference type="GO" id="GO:0006364">
    <property type="term" value="P:rRNA processing"/>
    <property type="evidence" value="ECO:0007669"/>
    <property type="project" value="UniProtKB-KW"/>
</dbReference>
<dbReference type="SUPFAM" id="SSF53098">
    <property type="entry name" value="Ribonuclease H-like"/>
    <property type="match status" value="1"/>
</dbReference>
<dbReference type="InterPro" id="IPR013520">
    <property type="entry name" value="Ribonucl_H"/>
</dbReference>
<keyword evidence="9" id="KW-1185">Reference proteome</keyword>
<evidence type="ECO:0000256" key="4">
    <source>
        <dbReference type="ARBA" id="ARBA00022839"/>
    </source>
</evidence>
<dbReference type="EMBL" id="LVKK01000068">
    <property type="protein sequence ID" value="OAG37673.1"/>
    <property type="molecule type" value="Genomic_DNA"/>
</dbReference>
<dbReference type="SMART" id="SM00479">
    <property type="entry name" value="EXOIII"/>
    <property type="match status" value="1"/>
</dbReference>
<feature type="region of interest" description="Disordered" evidence="6">
    <location>
        <begin position="418"/>
        <end position="448"/>
    </location>
</feature>
<dbReference type="GeneID" id="34603305"/>
<evidence type="ECO:0000256" key="3">
    <source>
        <dbReference type="ARBA" id="ARBA00022801"/>
    </source>
</evidence>
<dbReference type="RefSeq" id="XP_022509625.1">
    <property type="nucleotide sequence ID" value="XM_022658105.1"/>
</dbReference>
<feature type="domain" description="Exonuclease" evidence="7">
    <location>
        <begin position="257"/>
        <end position="468"/>
    </location>
</feature>
<keyword evidence="4" id="KW-0269">Exonuclease</keyword>
<gene>
    <name evidence="8" type="ORF">AYO21_08157</name>
</gene>
<keyword evidence="2" id="KW-0540">Nuclease</keyword>
<feature type="region of interest" description="Disordered" evidence="6">
    <location>
        <begin position="78"/>
        <end position="110"/>
    </location>
</feature>
<dbReference type="GO" id="GO:0005634">
    <property type="term" value="C:nucleus"/>
    <property type="evidence" value="ECO:0007669"/>
    <property type="project" value="TreeGrafter"/>
</dbReference>
<dbReference type="PANTHER" id="PTHR12801:SF45">
    <property type="entry name" value="RNA EXONUCLEASE 4"/>
    <property type="match status" value="1"/>
</dbReference>
<evidence type="ECO:0000313" key="8">
    <source>
        <dbReference type="EMBL" id="OAG37673.1"/>
    </source>
</evidence>
<protein>
    <recommendedName>
        <fullName evidence="7">Exonuclease domain-containing protein</fullName>
    </recommendedName>
</protein>
<evidence type="ECO:0000259" key="7">
    <source>
        <dbReference type="SMART" id="SM00479"/>
    </source>
</evidence>
<dbReference type="Gene3D" id="3.30.420.10">
    <property type="entry name" value="Ribonuclease H-like superfamily/Ribonuclease H"/>
    <property type="match status" value="1"/>
</dbReference>
<dbReference type="Proteomes" id="UP000077002">
    <property type="component" value="Unassembled WGS sequence"/>
</dbReference>
<dbReference type="OrthoDB" id="16516at2759"/>
<reference evidence="8 9" key="1">
    <citation type="submission" date="2016-03" db="EMBL/GenBank/DDBJ databases">
        <title>Draft genome sequence of the Fonsecaea monophora CBS 269.37.</title>
        <authorList>
            <person name="Bombassaro A."/>
            <person name="Vinicius W.A."/>
            <person name="De Hoog S."/>
            <person name="Sun J."/>
            <person name="Souza E.M."/>
            <person name="Raittz R.T."/>
            <person name="Costa F."/>
            <person name="Leao A.C."/>
            <person name="Tadra-Sfeir M.Z."/>
            <person name="Baura V."/>
            <person name="Balsanelli E."/>
            <person name="Pedrosa F.O."/>
            <person name="Moreno L.F."/>
            <person name="Steffens M.B."/>
            <person name="Xi L."/>
            <person name="Bocca A.L."/>
            <person name="Felipe M.S."/>
            <person name="Teixeira M."/>
            <person name="Telles Filho F.Q."/>
            <person name="Azevedo C.M."/>
            <person name="Gomes R."/>
            <person name="Vicente V.A."/>
        </authorList>
    </citation>
    <scope>NUCLEOTIDE SEQUENCE [LARGE SCALE GENOMIC DNA]</scope>
    <source>
        <strain evidence="8 9">CBS 269.37</strain>
    </source>
</reference>
<dbReference type="AlphaFoldDB" id="A0A177F057"/>
<comment type="caution">
    <text evidence="8">The sequence shown here is derived from an EMBL/GenBank/DDBJ whole genome shotgun (WGS) entry which is preliminary data.</text>
</comment>
<evidence type="ECO:0000256" key="6">
    <source>
        <dbReference type="SAM" id="MobiDB-lite"/>
    </source>
</evidence>
<dbReference type="InterPro" id="IPR036397">
    <property type="entry name" value="RNaseH_sf"/>
</dbReference>
<feature type="region of interest" description="Disordered" evidence="6">
    <location>
        <begin position="189"/>
        <end position="253"/>
    </location>
</feature>
<name>A0A177F057_9EURO</name>
<feature type="region of interest" description="Disordered" evidence="6">
    <location>
        <begin position="125"/>
        <end position="155"/>
    </location>
</feature>
<organism evidence="8 9">
    <name type="scientific">Fonsecaea monophora</name>
    <dbReference type="NCBI Taxonomy" id="254056"/>
    <lineage>
        <taxon>Eukaryota</taxon>
        <taxon>Fungi</taxon>
        <taxon>Dikarya</taxon>
        <taxon>Ascomycota</taxon>
        <taxon>Pezizomycotina</taxon>
        <taxon>Eurotiomycetes</taxon>
        <taxon>Chaetothyriomycetidae</taxon>
        <taxon>Chaetothyriales</taxon>
        <taxon>Herpotrichiellaceae</taxon>
        <taxon>Fonsecaea</taxon>
    </lineage>
</organism>
<keyword evidence="3" id="KW-0378">Hydrolase</keyword>
<dbReference type="CDD" id="cd06137">
    <property type="entry name" value="DEDDh_RNase"/>
    <property type="match status" value="1"/>
</dbReference>
<dbReference type="InterPro" id="IPR047021">
    <property type="entry name" value="REXO1/3/4-like"/>
</dbReference>
<evidence type="ECO:0000313" key="9">
    <source>
        <dbReference type="Proteomes" id="UP000077002"/>
    </source>
</evidence>
<evidence type="ECO:0000256" key="5">
    <source>
        <dbReference type="ARBA" id="ARBA00025599"/>
    </source>
</evidence>
<sequence>MATAPTAPPPPHPLWPANEAKVPNTSEIAWSRITPSPSCLEKLRLLCHSQKELEREGYVTKPLNAAEIEAKARCLRCGKRAPRPGPQRQKSKASTGVVNGDKKTQTQTQTQTDLDLTLTAIVDTKEEEAMDENEDETPNISTAKPKKKSPPPSCTYHTGGVRNKAFTCCGQHVTTGGCIEAREHTLPEPDDPLLHKSWQFYTTPPNPAQLNPAINASASASASGAHGSPLSGPRRRGHRQGRGQQQQERTNQPRHLEAIALDCEMGVAATGHPELIRLTAVDFFSGAVLIDKLVAPAVAMTHYNTRFSGVTAADMREAVRTGTAILGGRDRARDALFRGGRGGDHRRVGPDTIVVVHGGCNDFSALRWIHPLVIDTHILEGYTGVKTEGGRSLQNLCRLKLGIAVQVKRPRLLSFDRPGVVGSQTQTQGQIQSQSRTRSHRSQKGHDSYEDAMAARELLVHWIMRIPDS</sequence>
<dbReference type="InterPro" id="IPR012337">
    <property type="entry name" value="RNaseH-like_sf"/>
</dbReference>
<dbReference type="GO" id="GO:0003676">
    <property type="term" value="F:nucleic acid binding"/>
    <property type="evidence" value="ECO:0007669"/>
    <property type="project" value="InterPro"/>
</dbReference>
<feature type="compositionally biased region" description="Low complexity" evidence="6">
    <location>
        <begin position="422"/>
        <end position="436"/>
    </location>
</feature>
<feature type="compositionally biased region" description="Acidic residues" evidence="6">
    <location>
        <begin position="125"/>
        <end position="137"/>
    </location>
</feature>
<evidence type="ECO:0000256" key="1">
    <source>
        <dbReference type="ARBA" id="ARBA00022552"/>
    </source>
</evidence>
<proteinExistence type="predicted"/>
<evidence type="ECO:0000256" key="2">
    <source>
        <dbReference type="ARBA" id="ARBA00022722"/>
    </source>
</evidence>
<accession>A0A177F057</accession>